<accession>A0ABT1QMX3</accession>
<dbReference type="Proteomes" id="UP001165498">
    <property type="component" value="Unassembled WGS sequence"/>
</dbReference>
<evidence type="ECO:0000259" key="1">
    <source>
        <dbReference type="PROSITE" id="PS51819"/>
    </source>
</evidence>
<proteinExistence type="predicted"/>
<dbReference type="InterPro" id="IPR029068">
    <property type="entry name" value="Glyas_Bleomycin-R_OHBP_Dase"/>
</dbReference>
<sequence length="145" mass="16040">MDAADASTPPYRWQFDHINLRAGDSPGLQQLFGQILGLQPGYRPPFPFPGDWLYRDGQAWLHLVRGTGQGEQVQFGHIAFRTDEPAPRLLARVRASGLHHELRKIPQENCAQIFVRLPGLVVELAAPLDAGTAAGCIADHKEHFA</sequence>
<gene>
    <name evidence="2" type="ORF">NM961_04010</name>
</gene>
<dbReference type="InterPro" id="IPR037523">
    <property type="entry name" value="VOC_core"/>
</dbReference>
<comment type="caution">
    <text evidence="2">The sequence shown here is derived from an EMBL/GenBank/DDBJ whole genome shotgun (WGS) entry which is preliminary data.</text>
</comment>
<keyword evidence="3" id="KW-1185">Reference proteome</keyword>
<reference evidence="2" key="1">
    <citation type="submission" date="2022-07" db="EMBL/GenBank/DDBJ databases">
        <title>Tahibacter sp., a new gammaproteobacterium isolated from the silt sample collected at pig farm.</title>
        <authorList>
            <person name="Chen H."/>
        </authorList>
    </citation>
    <scope>NUCLEOTIDE SEQUENCE</scope>
    <source>
        <strain evidence="2">P2K</strain>
    </source>
</reference>
<evidence type="ECO:0000313" key="2">
    <source>
        <dbReference type="EMBL" id="MCQ4163868.1"/>
    </source>
</evidence>
<dbReference type="SUPFAM" id="SSF54593">
    <property type="entry name" value="Glyoxalase/Bleomycin resistance protein/Dihydroxybiphenyl dioxygenase"/>
    <property type="match status" value="1"/>
</dbReference>
<feature type="domain" description="VOC" evidence="1">
    <location>
        <begin position="14"/>
        <end position="127"/>
    </location>
</feature>
<evidence type="ECO:0000313" key="3">
    <source>
        <dbReference type="Proteomes" id="UP001165498"/>
    </source>
</evidence>
<dbReference type="Gene3D" id="3.10.180.10">
    <property type="entry name" value="2,3-Dihydroxybiphenyl 1,2-Dioxygenase, domain 1"/>
    <property type="match status" value="1"/>
</dbReference>
<dbReference type="RefSeq" id="WP_255911520.1">
    <property type="nucleotide sequence ID" value="NZ_JANFQO010000003.1"/>
</dbReference>
<dbReference type="PROSITE" id="PS51819">
    <property type="entry name" value="VOC"/>
    <property type="match status" value="1"/>
</dbReference>
<name>A0ABT1QMX3_9GAMM</name>
<dbReference type="EMBL" id="JANFQO010000003">
    <property type="protein sequence ID" value="MCQ4163868.1"/>
    <property type="molecule type" value="Genomic_DNA"/>
</dbReference>
<organism evidence="2 3">
    <name type="scientific">Tahibacter harae</name>
    <dbReference type="NCBI Taxonomy" id="2963937"/>
    <lineage>
        <taxon>Bacteria</taxon>
        <taxon>Pseudomonadati</taxon>
        <taxon>Pseudomonadota</taxon>
        <taxon>Gammaproteobacteria</taxon>
        <taxon>Lysobacterales</taxon>
        <taxon>Rhodanobacteraceae</taxon>
        <taxon>Tahibacter</taxon>
    </lineage>
</organism>
<protein>
    <recommendedName>
        <fullName evidence="1">VOC domain-containing protein</fullName>
    </recommendedName>
</protein>